<dbReference type="AlphaFoldDB" id="A0A0M2NN02"/>
<proteinExistence type="predicted"/>
<accession>A0A0M2NN02</accession>
<sequence>MVLLPKPVTGIAFEGTRRTGKEIAAKYAALLTGARQGRTT</sequence>
<dbReference type="Proteomes" id="UP000034076">
    <property type="component" value="Unassembled WGS sequence"/>
</dbReference>
<evidence type="ECO:0000313" key="2">
    <source>
        <dbReference type="Proteomes" id="UP000034076"/>
    </source>
</evidence>
<dbReference type="RefSeq" id="WP_268904072.1">
    <property type="nucleotide sequence ID" value="NZ_LAYJ01000022.1"/>
</dbReference>
<gene>
    <name evidence="1" type="ORF">CHK_0151</name>
</gene>
<reference evidence="1 2" key="1">
    <citation type="submission" date="2015-04" db="EMBL/GenBank/DDBJ databases">
        <title>Draft genome sequence of bacteremic isolate Catabacter hongkongensis type strain HKU16T.</title>
        <authorList>
            <person name="Lau S.K."/>
            <person name="Teng J.L."/>
            <person name="Huang Y."/>
            <person name="Curreem S.O."/>
            <person name="Tsui S.K."/>
            <person name="Woo P.C."/>
        </authorList>
    </citation>
    <scope>NUCLEOTIDE SEQUENCE [LARGE SCALE GENOMIC DNA]</scope>
    <source>
        <strain evidence="1 2">HKU16</strain>
    </source>
</reference>
<dbReference type="EMBL" id="LAYJ01000022">
    <property type="protein sequence ID" value="KKI52381.1"/>
    <property type="molecule type" value="Genomic_DNA"/>
</dbReference>
<protein>
    <submittedName>
        <fullName evidence="1">Uncharacterized protein</fullName>
    </submittedName>
</protein>
<comment type="caution">
    <text evidence="1">The sequence shown here is derived from an EMBL/GenBank/DDBJ whole genome shotgun (WGS) entry which is preliminary data.</text>
</comment>
<evidence type="ECO:0000313" key="1">
    <source>
        <dbReference type="EMBL" id="KKI52381.1"/>
    </source>
</evidence>
<organism evidence="1 2">
    <name type="scientific">Christensenella hongkongensis</name>
    <dbReference type="NCBI Taxonomy" id="270498"/>
    <lineage>
        <taxon>Bacteria</taxon>
        <taxon>Bacillati</taxon>
        <taxon>Bacillota</taxon>
        <taxon>Clostridia</taxon>
        <taxon>Christensenellales</taxon>
        <taxon>Christensenellaceae</taxon>
        <taxon>Christensenella</taxon>
    </lineage>
</organism>
<keyword evidence="2" id="KW-1185">Reference proteome</keyword>
<name>A0A0M2NN02_9FIRM</name>